<organism evidence="3 4">
    <name type="scientific">Mycoplasma haemofelis (strain Langford 1)</name>
    <name type="common">Haemobartonella felis</name>
    <dbReference type="NCBI Taxonomy" id="941640"/>
    <lineage>
        <taxon>Bacteria</taxon>
        <taxon>Bacillati</taxon>
        <taxon>Mycoplasmatota</taxon>
        <taxon>Mollicutes</taxon>
        <taxon>Mycoplasmataceae</taxon>
        <taxon>Mycoplasma</taxon>
    </lineage>
</organism>
<comment type="similarity">
    <text evidence="1">Belongs to the MG307/MG309/MG338 family.</text>
</comment>
<feature type="region of interest" description="Disordered" evidence="2">
    <location>
        <begin position="780"/>
        <end position="799"/>
    </location>
</feature>
<evidence type="ECO:0000313" key="3">
    <source>
        <dbReference type="EMBL" id="CBY93104.1"/>
    </source>
</evidence>
<dbReference type="Proteomes" id="UP000008637">
    <property type="component" value="Chromosome"/>
</dbReference>
<keyword evidence="4" id="KW-1185">Reference proteome</keyword>
<dbReference type="EMBL" id="FR773153">
    <property type="protein sequence ID" value="CBY93104.1"/>
    <property type="molecule type" value="Genomic_DNA"/>
</dbReference>
<evidence type="ECO:0000256" key="1">
    <source>
        <dbReference type="ARBA" id="ARBA00010828"/>
    </source>
</evidence>
<evidence type="ECO:0000313" key="4">
    <source>
        <dbReference type="Proteomes" id="UP000008637"/>
    </source>
</evidence>
<dbReference type="Pfam" id="PF12506">
    <property type="entry name" value="DUF3713"/>
    <property type="match status" value="1"/>
</dbReference>
<feature type="region of interest" description="Disordered" evidence="2">
    <location>
        <begin position="285"/>
        <end position="306"/>
    </location>
</feature>
<dbReference type="OrthoDB" id="394024at2"/>
<feature type="compositionally biased region" description="Low complexity" evidence="2">
    <location>
        <begin position="288"/>
        <end position="299"/>
    </location>
</feature>
<sequence>MLFTKRIFFLSGLTSGGYWFFYNSYGGSGLELDELVLADIRKATESLNKVSLSSDLDPYASQSSSPFAYSLFASNLDTFTKKLYNNFYDWVLFQWADSFLSSENSNHYAIQKRAIYSELLKRKEEYKKSDKPEPKNWSLVNYITSSSKDILEKSFQEVFLNTLHISGGEFKHNGEYEAGIVEFQKFLYEKWWEVEKPVLLCTKDWAYSSTFSTTLYTTIEGKDSPQSSNFNFPDIGNSGDFSTFKSNLSNGACTDSDYKLWTVSELAELKDGYKLSAILHQSNGQSKTAQTAQTAQTDSSDSDSEQALKLFTSSDSSDSSAKFPINSGVFNNSSSLTSETSIVSHKDFKVKEDGTGTYSRNHSGFSFFYRNTKEHSDIKNTLLQNQNKFTQVKLVEELKKFFKSRSGEIIASFLSNRNTALFGSPLSDKFSAMLRDATNFSEQLRKNGEMWKMLSSFSSTFKENINVEWENSQNSQNSMVPKKNHGLATPILFKRNFDSKTALSESKWLDTIQEGNDGNYPDLTKHLFTGWNKKEELYERSLKLRKSIAELINASKVSNATLGDGIFFNDYVLDNVFFDFKKDEKLFRDTIKNIAILNALGFNWFKNDLDGFAKRLLSHAGLQNVDQSGIQDSVRESVIDVFYGNSYQKEAPEDRLNYGGYKYEKEFDASASKFCARKLKNDKGTPKEEISGSCTKVHVNRKNYRQKLVNYWLLKNYFFNSHGYEVSSKESSQYIHFLYSIYWLVNQNFNNLRSFLVSHIPNNRYGALIWKERVEKSSWSKSKDDSSGSADIGKSKESKKEIENPDMYFSSSNLDEIFSPFASSEIEVPKQEEDKMPLYADKISAFAITGKDEYTEFHGFDGFNSPMFGSLSKELKKLIFADGFADNKSYLSDGDSQHTIGSAFGAFSSEGWGDIDGIADSFKHKDRLKWFVNSFFPAQSDVLNSWISTEDSKVALDAVADISLDQMKSKVKEIFRDKKDAYEAAISRFSGFIKSTGSTTDENQRYFIPDPQDSNKGWIIYATQVNRNDMLRGFDDFVKVIGFRTLFRTAFSLANQDSLKSKAVNQEYLDKNLVF</sequence>
<dbReference type="AlphaFoldDB" id="E8ZIY3"/>
<dbReference type="InterPro" id="IPR022186">
    <property type="entry name" value="DUF3713"/>
</dbReference>
<dbReference type="HOGENOM" id="CLU_008271_0_0_14"/>
<reference evidence="3 4" key="1">
    <citation type="journal article" date="2011" name="J. Bacteriol.">
        <title>Complete genome sequence of Mycoplasma haemofelis, a hemotropic mycoplasma.</title>
        <authorList>
            <person name="Barker E.N."/>
            <person name="Helps C.R."/>
            <person name="Peters I.R."/>
            <person name="Darby A.C."/>
            <person name="Radford A.D."/>
            <person name="Tasker S."/>
        </authorList>
    </citation>
    <scope>NUCLEOTIDE SEQUENCE [LARGE SCALE GENOMIC DNA]</scope>
    <source>
        <strain evidence="3 4">Langford 1</strain>
    </source>
</reference>
<proteinExistence type="inferred from homology"/>
<name>E8ZIY3_MYCHL</name>
<evidence type="ECO:0000256" key="2">
    <source>
        <dbReference type="SAM" id="MobiDB-lite"/>
    </source>
</evidence>
<protein>
    <submittedName>
        <fullName evidence="3">Conserved hypothetical prolipoprotein</fullName>
    </submittedName>
</protein>
<accession>E8ZIY3</accession>
<gene>
    <name evidence="3" type="ORF">HF1_10960</name>
</gene>
<dbReference type="KEGG" id="mha:HF1_10960"/>